<evidence type="ECO:0000256" key="3">
    <source>
        <dbReference type="ARBA" id="ARBA00009337"/>
    </source>
</evidence>
<dbReference type="EMBL" id="NIPX01000002">
    <property type="protein sequence ID" value="OWJ86174.1"/>
    <property type="molecule type" value="Genomic_DNA"/>
</dbReference>
<dbReference type="CDD" id="cd04191">
    <property type="entry name" value="Glucan_BSP_MdoH"/>
    <property type="match status" value="1"/>
</dbReference>
<evidence type="ECO:0000256" key="4">
    <source>
        <dbReference type="ARBA" id="ARBA00020585"/>
    </source>
</evidence>
<evidence type="ECO:0000256" key="5">
    <source>
        <dbReference type="ARBA" id="ARBA00022475"/>
    </source>
</evidence>
<evidence type="ECO:0000256" key="2">
    <source>
        <dbReference type="ARBA" id="ARBA00005001"/>
    </source>
</evidence>
<keyword evidence="5" id="KW-1003">Cell membrane</keyword>
<dbReference type="Proteomes" id="UP000196640">
    <property type="component" value="Unassembled WGS sequence"/>
</dbReference>
<dbReference type="Proteomes" id="UP000214673">
    <property type="component" value="Unassembled WGS sequence"/>
</dbReference>
<feature type="compositionally biased region" description="Polar residues" evidence="12">
    <location>
        <begin position="581"/>
        <end position="599"/>
    </location>
</feature>
<dbReference type="STRING" id="366616.CG51_04860"/>
<dbReference type="PANTHER" id="PTHR43867:SF5">
    <property type="entry name" value="GLUCANS BIOSYNTHESIS GLUCOSYLTRANSFERASE H"/>
    <property type="match status" value="1"/>
</dbReference>
<feature type="transmembrane region" description="Helical" evidence="13">
    <location>
        <begin position="39"/>
        <end position="62"/>
    </location>
</feature>
<keyword evidence="18" id="KW-1185">Reference proteome</keyword>
<dbReference type="RefSeq" id="WP_035741067.1">
    <property type="nucleotide sequence ID" value="NZ_JFGS01000001.1"/>
</dbReference>
<dbReference type="AlphaFoldDB" id="A0A212AXI3"/>
<feature type="transmembrane region" description="Helical" evidence="13">
    <location>
        <begin position="432"/>
        <end position="458"/>
    </location>
</feature>
<keyword evidence="11 13" id="KW-0472">Membrane</keyword>
<name>A0A212AXI3_9RHOB</name>
<gene>
    <name evidence="16" type="ORF">CDV52_03235</name>
    <name evidence="15" type="ORF">CDV53_17125</name>
</gene>
<dbReference type="OrthoDB" id="9775281at2"/>
<evidence type="ECO:0000256" key="12">
    <source>
        <dbReference type="SAM" id="MobiDB-lite"/>
    </source>
</evidence>
<dbReference type="InterPro" id="IPR029044">
    <property type="entry name" value="Nucleotide-diphossugar_trans"/>
</dbReference>
<evidence type="ECO:0000256" key="8">
    <source>
        <dbReference type="ARBA" id="ARBA00022679"/>
    </source>
</evidence>
<evidence type="ECO:0000313" key="15">
    <source>
        <dbReference type="EMBL" id="OWJ72325.1"/>
    </source>
</evidence>
<feature type="transmembrane region" description="Helical" evidence="13">
    <location>
        <begin position="353"/>
        <end position="379"/>
    </location>
</feature>
<protein>
    <recommendedName>
        <fullName evidence="4">Glucans biosynthesis glucosyltransferase H</fullName>
    </recommendedName>
</protein>
<evidence type="ECO:0000256" key="1">
    <source>
        <dbReference type="ARBA" id="ARBA00004429"/>
    </source>
</evidence>
<dbReference type="NCBIfam" id="NF003959">
    <property type="entry name" value="PRK05454.2-2"/>
    <property type="match status" value="1"/>
</dbReference>
<evidence type="ECO:0000259" key="14">
    <source>
        <dbReference type="Pfam" id="PF13632"/>
    </source>
</evidence>
<dbReference type="GO" id="GO:0005886">
    <property type="term" value="C:plasma membrane"/>
    <property type="evidence" value="ECO:0007669"/>
    <property type="project" value="UniProtKB-SubCell"/>
</dbReference>
<dbReference type="InterPro" id="IPR050321">
    <property type="entry name" value="Glycosyltr_2/OpgH_subfam"/>
</dbReference>
<comment type="caution">
    <text evidence="16">The sequence shown here is derived from an EMBL/GenBank/DDBJ whole genome shotgun (WGS) entry which is preliminary data.</text>
</comment>
<evidence type="ECO:0000313" key="17">
    <source>
        <dbReference type="Proteomes" id="UP000196640"/>
    </source>
</evidence>
<dbReference type="SUPFAM" id="SSF53448">
    <property type="entry name" value="Nucleotide-diphospho-sugar transferases"/>
    <property type="match status" value="1"/>
</dbReference>
<dbReference type="NCBIfam" id="NF003962">
    <property type="entry name" value="PRK05454.2-5"/>
    <property type="match status" value="1"/>
</dbReference>
<dbReference type="NCBIfam" id="NF003958">
    <property type="entry name" value="PRK05454.2-1"/>
    <property type="match status" value="1"/>
</dbReference>
<dbReference type="InterPro" id="IPR001173">
    <property type="entry name" value="Glyco_trans_2-like"/>
</dbReference>
<evidence type="ECO:0000313" key="16">
    <source>
        <dbReference type="EMBL" id="OWJ86174.1"/>
    </source>
</evidence>
<keyword evidence="10 13" id="KW-1133">Transmembrane helix</keyword>
<organism evidence="16 17">
    <name type="scientific">Haematobacter missouriensis</name>
    <dbReference type="NCBI Taxonomy" id="366616"/>
    <lineage>
        <taxon>Bacteria</taxon>
        <taxon>Pseudomonadati</taxon>
        <taxon>Pseudomonadota</taxon>
        <taxon>Alphaproteobacteria</taxon>
        <taxon>Rhodobacterales</taxon>
        <taxon>Paracoccaceae</taxon>
        <taxon>Haematobacter</taxon>
    </lineage>
</organism>
<comment type="similarity">
    <text evidence="3">Belongs to the glycosyltransferase 2 family. OpgH subfamily.</text>
</comment>
<keyword evidence="6" id="KW-0997">Cell inner membrane</keyword>
<keyword evidence="7" id="KW-0328">Glycosyltransferase</keyword>
<proteinExistence type="inferred from homology"/>
<accession>A0A212AXI3</accession>
<dbReference type="GO" id="GO:0016758">
    <property type="term" value="F:hexosyltransferase activity"/>
    <property type="evidence" value="ECO:0007669"/>
    <property type="project" value="TreeGrafter"/>
</dbReference>
<comment type="pathway">
    <text evidence="2">Glycan metabolism; osmoregulated periplasmic glucan (OPG) biosynthesis.</text>
</comment>
<evidence type="ECO:0000256" key="7">
    <source>
        <dbReference type="ARBA" id="ARBA00022676"/>
    </source>
</evidence>
<feature type="region of interest" description="Disordered" evidence="12">
    <location>
        <begin position="573"/>
        <end position="599"/>
    </location>
</feature>
<feature type="transmembrane region" description="Helical" evidence="13">
    <location>
        <begin position="7"/>
        <end position="27"/>
    </location>
</feature>
<evidence type="ECO:0000256" key="9">
    <source>
        <dbReference type="ARBA" id="ARBA00022692"/>
    </source>
</evidence>
<sequence>MILRTVLFLASLVLAGTAVWLGLNVFFADGRDGTDYVRIALLGLTTWWIAWGAMLGMSGVFMSSRIHRARTSGPLTTRTAILLPVYNEPPEKPFSHAAAMIESLQATGLHGAFELAIVSDTTRAAIGAEEEAWFEKLRGGWGHILPVYYRRRTDNTGKKAGNIAEFIRRFGGRYDFLIILDADSLMEGETLVEMVRRMEAEPKLGLLQTLPKIIRSRSFFGRVLQFSAAFFSPIFTRGVAALQGREGPFWGHNAITRTTAFAESCGLPELKGKPPFGGHILSHDYVEAALLARAGWTVRVDPDIGGSYEEAPDNILDYAKRDRRWAQGNLQHSRLLAVPGLKMWSRFVFFQGIMAYLASSLWGVFLIATILAPILAAPFEFFPDSALGVPQFPISESTRAILLLLLVLGLLLGPKLLIALRSIFDGRAQQFGGAFASLASVIIEILWSSLIAPLMLAFQTRSVIEILTGADGGWPVADREAQAIPLSTAWKASWWITATGAVILFAAWKFTTLFIWFLPVGGPMLIAPLIIAWSSDSGEGASARRLRLFMTPEEQHPRPVMIRQQEILNDWRREEIASPGPDSQVTAPPAATLSTEPTG</sequence>
<keyword evidence="8 16" id="KW-0808">Transferase</keyword>
<dbReference type="Pfam" id="PF13632">
    <property type="entry name" value="Glyco_trans_2_3"/>
    <property type="match status" value="1"/>
</dbReference>
<dbReference type="EMBL" id="NIPV01000097">
    <property type="protein sequence ID" value="OWJ72325.1"/>
    <property type="molecule type" value="Genomic_DNA"/>
</dbReference>
<evidence type="ECO:0000256" key="13">
    <source>
        <dbReference type="SAM" id="Phobius"/>
    </source>
</evidence>
<keyword evidence="9 13" id="KW-0812">Transmembrane</keyword>
<comment type="subcellular location">
    <subcellularLocation>
        <location evidence="1">Cell inner membrane</location>
        <topology evidence="1">Multi-pass membrane protein</topology>
    </subcellularLocation>
</comment>
<dbReference type="Gene3D" id="3.90.550.10">
    <property type="entry name" value="Spore Coat Polysaccharide Biosynthesis Protein SpsA, Chain A"/>
    <property type="match status" value="1"/>
</dbReference>
<dbReference type="PANTHER" id="PTHR43867">
    <property type="entry name" value="CELLULOSE SYNTHASE CATALYTIC SUBUNIT A [UDP-FORMING]"/>
    <property type="match status" value="1"/>
</dbReference>
<feature type="domain" description="Glycosyltransferase 2-like" evidence="14">
    <location>
        <begin position="177"/>
        <end position="374"/>
    </location>
</feature>
<evidence type="ECO:0000313" key="18">
    <source>
        <dbReference type="Proteomes" id="UP000214673"/>
    </source>
</evidence>
<evidence type="ECO:0000256" key="11">
    <source>
        <dbReference type="ARBA" id="ARBA00023136"/>
    </source>
</evidence>
<feature type="transmembrane region" description="Helical" evidence="13">
    <location>
        <begin position="399"/>
        <end position="420"/>
    </location>
</feature>
<reference evidence="17 18" key="1">
    <citation type="submission" date="2016-11" db="EMBL/GenBank/DDBJ databases">
        <title>Comparison of Traditional DNA-DNA Hybridization with In Silico Genomic Analysis.</title>
        <authorList>
            <person name="Nicholson A.C."/>
            <person name="Sammons S."/>
            <person name="Humrighouse B.W."/>
            <person name="Graziano J."/>
            <person name="Lasker B."/>
            <person name="Whitney A.M."/>
            <person name="Mcquiston J.R."/>
        </authorList>
    </citation>
    <scope>NUCLEOTIDE SEQUENCE [LARGE SCALE GENOMIC DNA]</scope>
    <source>
        <strain evidence="15 18">H1892</strain>
        <strain evidence="16 17">H2381</strain>
    </source>
</reference>
<evidence type="ECO:0000256" key="6">
    <source>
        <dbReference type="ARBA" id="ARBA00022519"/>
    </source>
</evidence>
<evidence type="ECO:0000256" key="10">
    <source>
        <dbReference type="ARBA" id="ARBA00022989"/>
    </source>
</evidence>
<feature type="transmembrane region" description="Helical" evidence="13">
    <location>
        <begin position="494"/>
        <end position="518"/>
    </location>
</feature>